<feature type="domain" description="DUF3298" evidence="2">
    <location>
        <begin position="196"/>
        <end position="278"/>
    </location>
</feature>
<evidence type="ECO:0000313" key="4">
    <source>
        <dbReference type="Proteomes" id="UP001169242"/>
    </source>
</evidence>
<proteinExistence type="predicted"/>
<dbReference type="InterPro" id="IPR037126">
    <property type="entry name" value="PdaC/RsiV-like_sf"/>
</dbReference>
<feature type="transmembrane region" description="Helical" evidence="1">
    <location>
        <begin position="42"/>
        <end position="62"/>
    </location>
</feature>
<keyword evidence="1" id="KW-0472">Membrane</keyword>
<dbReference type="Proteomes" id="UP001169242">
    <property type="component" value="Unassembled WGS sequence"/>
</dbReference>
<protein>
    <submittedName>
        <fullName evidence="3">DUF3298 domain-containing protein</fullName>
    </submittedName>
</protein>
<keyword evidence="4" id="KW-1185">Reference proteome</keyword>
<keyword evidence="1" id="KW-1133">Transmembrane helix</keyword>
<keyword evidence="1" id="KW-0812">Transmembrane</keyword>
<accession>A0AA42J1S9</accession>
<dbReference type="EMBL" id="JAQIFT010000053">
    <property type="protein sequence ID" value="MDA3732710.1"/>
    <property type="molecule type" value="Genomic_DNA"/>
</dbReference>
<dbReference type="InterPro" id="IPR021729">
    <property type="entry name" value="DUF3298"/>
</dbReference>
<name>A0AA42J1S9_9FIRM</name>
<dbReference type="Gene3D" id="3.30.565.40">
    <property type="entry name" value="Fervidobacterium nodosum Rt17-B1 like"/>
    <property type="match status" value="1"/>
</dbReference>
<evidence type="ECO:0000313" key="3">
    <source>
        <dbReference type="EMBL" id="MDA3732710.1"/>
    </source>
</evidence>
<gene>
    <name evidence="3" type="ORF">PBV87_14550</name>
</gene>
<organism evidence="3 4">
    <name type="scientific">Holtiella tumoricola</name>
    <dbReference type="NCBI Taxonomy" id="3018743"/>
    <lineage>
        <taxon>Bacteria</taxon>
        <taxon>Bacillati</taxon>
        <taxon>Bacillota</taxon>
        <taxon>Clostridia</taxon>
        <taxon>Lachnospirales</taxon>
        <taxon>Cellulosilyticaceae</taxon>
        <taxon>Holtiella</taxon>
    </lineage>
</organism>
<comment type="caution">
    <text evidence="3">The sequence shown here is derived from an EMBL/GenBank/DDBJ whole genome shotgun (WGS) entry which is preliminary data.</text>
</comment>
<sequence length="292" mass="32835">MIHENLEKIEIPEELDQVVYKAIQRGSASNERVIKMRKWSRNLLTSVAALTIGFVGICNISPTFADTISTIPGLGVLVKVITFDQIKYQEDTYEATLNTPIVEGLNNGALQEALNNKYIEENKALFEQFEKDVAHMKTYPEGGHLGIDTGYQIKTDSEQILSIGRYVVNTAASSSTTMTYDTIDKQNEILITLPSLFKDSSYIELISENIKEQMRTRMAQDNSLIYWIEGDPDAIDGFNKISANQNFYITTEGKLMISFDKYEVGPGVMGIQEFEIPTTVLQNILVSNTYIK</sequence>
<dbReference type="Gene3D" id="3.90.640.20">
    <property type="entry name" value="Heat-shock cognate protein, ATPase"/>
    <property type="match status" value="1"/>
</dbReference>
<evidence type="ECO:0000256" key="1">
    <source>
        <dbReference type="SAM" id="Phobius"/>
    </source>
</evidence>
<dbReference type="AlphaFoldDB" id="A0AA42J1S9"/>
<reference evidence="3" key="1">
    <citation type="journal article" date="2023" name="Int. J. Syst. Evol. Microbiol.">
        <title>&lt;i&gt;Holtiella tumoricola&lt;/i&gt; gen. nov. sp. nov., isolated from a human clinical sample.</title>
        <authorList>
            <person name="Allen-Vercoe E."/>
            <person name="Daigneault M.C."/>
            <person name="Vancuren S.J."/>
            <person name="Cochrane K."/>
            <person name="O'Neal L.L."/>
            <person name="Sankaranarayanan K."/>
            <person name="Lawson P.A."/>
        </authorList>
    </citation>
    <scope>NUCLEOTIDE SEQUENCE</scope>
    <source>
        <strain evidence="3">CC70A</strain>
    </source>
</reference>
<evidence type="ECO:0000259" key="2">
    <source>
        <dbReference type="Pfam" id="PF11738"/>
    </source>
</evidence>
<dbReference type="Pfam" id="PF11738">
    <property type="entry name" value="DUF3298"/>
    <property type="match status" value="1"/>
</dbReference>